<feature type="transmembrane region" description="Helical" evidence="1">
    <location>
        <begin position="90"/>
        <end position="111"/>
    </location>
</feature>
<evidence type="ECO:0000313" key="2">
    <source>
        <dbReference type="EMBL" id="MBM9579060.1"/>
    </source>
</evidence>
<keyword evidence="3" id="KW-1185">Reference proteome</keyword>
<gene>
    <name evidence="2" type="ORF">JWG45_18080</name>
</gene>
<comment type="caution">
    <text evidence="2">The sequence shown here is derived from an EMBL/GenBank/DDBJ whole genome shotgun (WGS) entry which is preliminary data.</text>
</comment>
<name>A0ABS2UFB7_9LEPT</name>
<keyword evidence="1" id="KW-0812">Transmembrane</keyword>
<evidence type="ECO:0000313" key="3">
    <source>
        <dbReference type="Proteomes" id="UP000724686"/>
    </source>
</evidence>
<keyword evidence="1" id="KW-0472">Membrane</keyword>
<accession>A0ABS2UFB7</accession>
<protein>
    <recommendedName>
        <fullName evidence="4">Iron dicitrate transport regulator FecR</fullName>
    </recommendedName>
</protein>
<dbReference type="NCBIfam" id="NF047528">
    <property type="entry name" value="LIMLP_03685_anti-sigma"/>
    <property type="match status" value="1"/>
</dbReference>
<sequence>MKLKVDNIEQFEDLLGKYLFGELNMEGKKELLNFIFKNEKARSIYQATTQTNSILSYTLSDSENGKNSGSGENRFGKLLEFKNSIFPSTWIVSGLAAAILLVSGISIWLGFRSDSNTKLEQAFINSYGDCKIDGIASQPGANLLNRKLVSGNYSICEFQMEGAKSVAVRVLPDSEVSVTGDRKNSSVTVDRGSVLIDSVKSETDSSEGLLSILSPDVRALLVGTKVVYSRKVGEFYSDLDLDVLDGKVEIETGPSVAFEKTANSLTEEEREFLKLNFPILFQSKKVEINRGQSLSWKGIPESGLKKIRSLEKSIEEAKAKGMKVEGDFVFALSSDVQKINGDHIFAIDQNLSKKIKNLLPSEEEDLTAKFNSMVRFPPTDLHEVEKLKSLVAKLDNTPLIQILKDKNQPDIERVIYFKDGSKVKGFVYQHDSFYILLKSDGNLLFPVDAVDSIDFE</sequence>
<keyword evidence="1" id="KW-1133">Transmembrane helix</keyword>
<reference evidence="2 3" key="1">
    <citation type="submission" date="2021-02" db="EMBL/GenBank/DDBJ databases">
        <title>Leptospira ainlahdjerensis sp. nov., Leptospira ainazelensis sp. nov., Leptospira abararensis sp. nov. and Leptospira chreensis sp. nov., four new species isolated from water sources in Algeria.</title>
        <authorList>
            <person name="Amara Korba A."/>
            <person name="Kainiu M."/>
            <person name="Vincent A.T."/>
            <person name="Mariet J.-F."/>
            <person name="Veyrier F.J."/>
            <person name="Goarant C."/>
            <person name="Picardeau M."/>
        </authorList>
    </citation>
    <scope>NUCLEOTIDE SEQUENCE [LARGE SCALE GENOMIC DNA]</scope>
    <source>
        <strain evidence="2 3">201903070</strain>
    </source>
</reference>
<dbReference type="Proteomes" id="UP000724686">
    <property type="component" value="Unassembled WGS sequence"/>
</dbReference>
<evidence type="ECO:0008006" key="4">
    <source>
        <dbReference type="Google" id="ProtNLM"/>
    </source>
</evidence>
<evidence type="ECO:0000256" key="1">
    <source>
        <dbReference type="SAM" id="Phobius"/>
    </source>
</evidence>
<dbReference type="EMBL" id="JAFFPU010000074">
    <property type="protein sequence ID" value="MBM9579060.1"/>
    <property type="molecule type" value="Genomic_DNA"/>
</dbReference>
<dbReference type="RefSeq" id="WP_205281027.1">
    <property type="nucleotide sequence ID" value="NZ_JAFFPU010000074.1"/>
</dbReference>
<proteinExistence type="predicted"/>
<organism evidence="2 3">
    <name type="scientific">Leptospira ainlahdjerensis</name>
    <dbReference type="NCBI Taxonomy" id="2810033"/>
    <lineage>
        <taxon>Bacteria</taxon>
        <taxon>Pseudomonadati</taxon>
        <taxon>Spirochaetota</taxon>
        <taxon>Spirochaetia</taxon>
        <taxon>Leptospirales</taxon>
        <taxon>Leptospiraceae</taxon>
        <taxon>Leptospira</taxon>
    </lineage>
</organism>